<dbReference type="PROSITE" id="PS00356">
    <property type="entry name" value="HTH_LACI_1"/>
    <property type="match status" value="1"/>
</dbReference>
<dbReference type="CDD" id="cd01392">
    <property type="entry name" value="HTH_LacI"/>
    <property type="match status" value="1"/>
</dbReference>
<gene>
    <name evidence="5" type="ORF">Nans01_06890</name>
</gene>
<keyword evidence="2" id="KW-0238">DNA-binding</keyword>
<protein>
    <submittedName>
        <fullName evidence="5">LacI family transcriptional regulator</fullName>
    </submittedName>
</protein>
<dbReference type="PANTHER" id="PTHR30146:SF109">
    <property type="entry name" value="HTH-TYPE TRANSCRIPTIONAL REGULATOR GALS"/>
    <property type="match status" value="1"/>
</dbReference>
<dbReference type="PROSITE" id="PS50932">
    <property type="entry name" value="HTH_LACI_2"/>
    <property type="match status" value="1"/>
</dbReference>
<dbReference type="PANTHER" id="PTHR30146">
    <property type="entry name" value="LACI-RELATED TRANSCRIPTIONAL REPRESSOR"/>
    <property type="match status" value="1"/>
</dbReference>
<evidence type="ECO:0000256" key="2">
    <source>
        <dbReference type="ARBA" id="ARBA00023125"/>
    </source>
</evidence>
<dbReference type="Pfam" id="PF00356">
    <property type="entry name" value="LacI"/>
    <property type="match status" value="1"/>
</dbReference>
<name>A0A9W6UHG6_9ACTN</name>
<evidence type="ECO:0000313" key="5">
    <source>
        <dbReference type="EMBL" id="GLU46338.1"/>
    </source>
</evidence>
<proteinExistence type="predicted"/>
<dbReference type="GO" id="GO:0000976">
    <property type="term" value="F:transcription cis-regulatory region binding"/>
    <property type="evidence" value="ECO:0007669"/>
    <property type="project" value="TreeGrafter"/>
</dbReference>
<dbReference type="Gene3D" id="1.10.260.40">
    <property type="entry name" value="lambda repressor-like DNA-binding domains"/>
    <property type="match status" value="1"/>
</dbReference>
<evidence type="ECO:0000259" key="4">
    <source>
        <dbReference type="PROSITE" id="PS50932"/>
    </source>
</evidence>
<organism evidence="5 6">
    <name type="scientific">Nocardiopsis ansamitocini</name>
    <dbReference type="NCBI Taxonomy" id="1670832"/>
    <lineage>
        <taxon>Bacteria</taxon>
        <taxon>Bacillati</taxon>
        <taxon>Actinomycetota</taxon>
        <taxon>Actinomycetes</taxon>
        <taxon>Streptosporangiales</taxon>
        <taxon>Nocardiopsidaceae</taxon>
        <taxon>Nocardiopsis</taxon>
    </lineage>
</organism>
<evidence type="ECO:0000313" key="6">
    <source>
        <dbReference type="Proteomes" id="UP001165092"/>
    </source>
</evidence>
<sequence length="327" mass="35041">MADVARLAGVSHQTVSRVLNSHPNVKPATRTRVLVAIEELGYRRNSSARALVTRRTSVIGVVAFDLTLYGPARTLAGIEQAARAQGYFLSMVGLQGVTREAMREAMDYLAQQSAEGCIVIAPQRIVVDALAELAFPLPVVAVEGGEAPGLPVVCVDQRGGARDVVRHLLAQGRHRTVHHLAGPLGWLEAEGRVLGWRQALEEAGRPVPEPVYGDWSSRSGYTLGAQLAADPDVSALFVANDQMALGVLRALAEAGRRVPEDVSVAGFDDIPEAEFFTPPLTTVFQDFAEVGRRSINLLLDRIEAPRSTEPPASDIVPARLIARASAP</sequence>
<keyword evidence="3" id="KW-0804">Transcription</keyword>
<accession>A0A9W6UHG6</accession>
<dbReference type="EMBL" id="BSQG01000001">
    <property type="protein sequence ID" value="GLU46338.1"/>
    <property type="molecule type" value="Genomic_DNA"/>
</dbReference>
<keyword evidence="1" id="KW-0805">Transcription regulation</keyword>
<dbReference type="InterPro" id="IPR000843">
    <property type="entry name" value="HTH_LacI"/>
</dbReference>
<evidence type="ECO:0000256" key="1">
    <source>
        <dbReference type="ARBA" id="ARBA00023015"/>
    </source>
</evidence>
<dbReference type="InterPro" id="IPR046335">
    <property type="entry name" value="LacI/GalR-like_sensor"/>
</dbReference>
<dbReference type="SMART" id="SM00354">
    <property type="entry name" value="HTH_LACI"/>
    <property type="match status" value="1"/>
</dbReference>
<dbReference type="Proteomes" id="UP001165092">
    <property type="component" value="Unassembled WGS sequence"/>
</dbReference>
<comment type="caution">
    <text evidence="5">The sequence shown here is derived from an EMBL/GenBank/DDBJ whole genome shotgun (WGS) entry which is preliminary data.</text>
</comment>
<dbReference type="InterPro" id="IPR028082">
    <property type="entry name" value="Peripla_BP_I"/>
</dbReference>
<feature type="domain" description="HTH lacI-type" evidence="4">
    <location>
        <begin position="1"/>
        <end position="53"/>
    </location>
</feature>
<dbReference type="CDD" id="cd01574">
    <property type="entry name" value="PBP1_LacI"/>
    <property type="match status" value="1"/>
</dbReference>
<dbReference type="Gene3D" id="3.40.50.2300">
    <property type="match status" value="2"/>
</dbReference>
<reference evidence="5" key="1">
    <citation type="submission" date="2023-02" db="EMBL/GenBank/DDBJ databases">
        <title>Nocardiopsis ansamitocini NBRC 112285.</title>
        <authorList>
            <person name="Ichikawa N."/>
            <person name="Sato H."/>
            <person name="Tonouchi N."/>
        </authorList>
    </citation>
    <scope>NUCLEOTIDE SEQUENCE</scope>
    <source>
        <strain evidence="5">NBRC 112285</strain>
    </source>
</reference>
<dbReference type="SUPFAM" id="SSF53822">
    <property type="entry name" value="Periplasmic binding protein-like I"/>
    <property type="match status" value="1"/>
</dbReference>
<evidence type="ECO:0000256" key="3">
    <source>
        <dbReference type="ARBA" id="ARBA00023163"/>
    </source>
</evidence>
<dbReference type="Pfam" id="PF13377">
    <property type="entry name" value="Peripla_BP_3"/>
    <property type="match status" value="1"/>
</dbReference>
<dbReference type="SUPFAM" id="SSF47413">
    <property type="entry name" value="lambda repressor-like DNA-binding domains"/>
    <property type="match status" value="1"/>
</dbReference>
<dbReference type="GO" id="GO:0003700">
    <property type="term" value="F:DNA-binding transcription factor activity"/>
    <property type="evidence" value="ECO:0007669"/>
    <property type="project" value="TreeGrafter"/>
</dbReference>
<dbReference type="AlphaFoldDB" id="A0A9W6UHG6"/>
<dbReference type="InterPro" id="IPR010982">
    <property type="entry name" value="Lambda_DNA-bd_dom_sf"/>
</dbReference>
<keyword evidence="6" id="KW-1185">Reference proteome</keyword>